<organism evidence="6 7">
    <name type="scientific">Potamilus streckersoni</name>
    <dbReference type="NCBI Taxonomy" id="2493646"/>
    <lineage>
        <taxon>Eukaryota</taxon>
        <taxon>Metazoa</taxon>
        <taxon>Spiralia</taxon>
        <taxon>Lophotrochozoa</taxon>
        <taxon>Mollusca</taxon>
        <taxon>Bivalvia</taxon>
        <taxon>Autobranchia</taxon>
        <taxon>Heteroconchia</taxon>
        <taxon>Palaeoheterodonta</taxon>
        <taxon>Unionida</taxon>
        <taxon>Unionoidea</taxon>
        <taxon>Unionidae</taxon>
        <taxon>Ambleminae</taxon>
        <taxon>Lampsilini</taxon>
        <taxon>Potamilus</taxon>
    </lineage>
</organism>
<keyword evidence="3" id="KW-0378">Hydrolase</keyword>
<name>A0AAE0TEB3_9BIVA</name>
<dbReference type="SUPFAM" id="SSF53927">
    <property type="entry name" value="Cytidine deaminase-like"/>
    <property type="match status" value="1"/>
</dbReference>
<gene>
    <name evidence="6" type="ORF">CHS0354_006881</name>
</gene>
<dbReference type="GO" id="GO:0006152">
    <property type="term" value="P:purine nucleoside catabolic process"/>
    <property type="evidence" value="ECO:0007669"/>
    <property type="project" value="TreeGrafter"/>
</dbReference>
<keyword evidence="7" id="KW-1185">Reference proteome</keyword>
<dbReference type="InterPro" id="IPR016192">
    <property type="entry name" value="APOBEC/CMP_deaminase_Zn-bd"/>
</dbReference>
<dbReference type="PROSITE" id="PS00903">
    <property type="entry name" value="CYT_DCMP_DEAMINASES_1"/>
    <property type="match status" value="1"/>
</dbReference>
<evidence type="ECO:0000313" key="6">
    <source>
        <dbReference type="EMBL" id="KAK3608840.1"/>
    </source>
</evidence>
<dbReference type="Pfam" id="PF00383">
    <property type="entry name" value="dCMP_cyt_deam_1"/>
    <property type="match status" value="1"/>
</dbReference>
<dbReference type="Proteomes" id="UP001195483">
    <property type="component" value="Unassembled WGS sequence"/>
</dbReference>
<reference evidence="6" key="1">
    <citation type="journal article" date="2021" name="Genome Biol. Evol.">
        <title>A High-Quality Reference Genome for a Parasitic Bivalve with Doubly Uniparental Inheritance (Bivalvia: Unionida).</title>
        <authorList>
            <person name="Smith C.H."/>
        </authorList>
    </citation>
    <scope>NUCLEOTIDE SEQUENCE</scope>
    <source>
        <strain evidence="6">CHS0354</strain>
    </source>
</reference>
<feature type="domain" description="CMP/dCMP-type deaminase" evidence="5">
    <location>
        <begin position="1"/>
        <end position="108"/>
    </location>
</feature>
<reference evidence="6" key="2">
    <citation type="journal article" date="2021" name="Genome Biol. Evol.">
        <title>Developing a high-quality reference genome for a parasitic bivalve with doubly uniparental inheritance (Bivalvia: Unionida).</title>
        <authorList>
            <person name="Smith C.H."/>
        </authorList>
    </citation>
    <scope>NUCLEOTIDE SEQUENCE</scope>
    <source>
        <strain evidence="6">CHS0354</strain>
        <tissue evidence="6">Mantle</tissue>
    </source>
</reference>
<evidence type="ECO:0000256" key="1">
    <source>
        <dbReference type="ARBA" id="ARBA00006576"/>
    </source>
</evidence>
<dbReference type="GO" id="GO:0008270">
    <property type="term" value="F:zinc ion binding"/>
    <property type="evidence" value="ECO:0007669"/>
    <property type="project" value="InterPro"/>
</dbReference>
<comment type="caution">
    <text evidence="6">The sequence shown here is derived from an EMBL/GenBank/DDBJ whole genome shotgun (WGS) entry which is preliminary data.</text>
</comment>
<evidence type="ECO:0000256" key="3">
    <source>
        <dbReference type="ARBA" id="ARBA00022801"/>
    </source>
</evidence>
<dbReference type="PROSITE" id="PS51747">
    <property type="entry name" value="CYT_DCMP_DEAMINASES_2"/>
    <property type="match status" value="1"/>
</dbReference>
<protein>
    <recommendedName>
        <fullName evidence="5">CMP/dCMP-type deaminase domain-containing protein</fullName>
    </recommendedName>
</protein>
<dbReference type="InterPro" id="IPR002125">
    <property type="entry name" value="CMP_dCMP_dom"/>
</dbReference>
<dbReference type="AlphaFoldDB" id="A0AAE0TEB3"/>
<reference evidence="6" key="3">
    <citation type="submission" date="2023-05" db="EMBL/GenBank/DDBJ databases">
        <authorList>
            <person name="Smith C.H."/>
        </authorList>
    </citation>
    <scope>NUCLEOTIDE SEQUENCE</scope>
    <source>
        <strain evidence="6">CHS0354</strain>
        <tissue evidence="6">Mantle</tissue>
    </source>
</reference>
<keyword evidence="2" id="KW-0479">Metal-binding</keyword>
<dbReference type="InterPro" id="IPR016193">
    <property type="entry name" value="Cytidine_deaminase-like"/>
</dbReference>
<sequence>MTHIDFMRRAIELSRQNMRQGAGGPFGAVIVRNGEGWNKVTSSHDPTAHAEVTAIREACRQVKDFSLKDSIIYTSCEPCPMCLAAIYWARIDRIYYANTRQQAADIQFDDSLIYDEIPKPIDRRLIPTEQILNAEALAVFKEWDEKSDKIRY</sequence>
<dbReference type="PANTHER" id="PTHR11079:SF161">
    <property type="entry name" value="CMP_DCMP-TYPE DEAMINASE DOMAIN-CONTAINING PROTEIN"/>
    <property type="match status" value="1"/>
</dbReference>
<evidence type="ECO:0000313" key="7">
    <source>
        <dbReference type="Proteomes" id="UP001195483"/>
    </source>
</evidence>
<dbReference type="GO" id="GO:0047974">
    <property type="term" value="F:guanosine deaminase activity"/>
    <property type="evidence" value="ECO:0007669"/>
    <property type="project" value="TreeGrafter"/>
</dbReference>
<dbReference type="PANTHER" id="PTHR11079">
    <property type="entry name" value="CYTOSINE DEAMINASE FAMILY MEMBER"/>
    <property type="match status" value="1"/>
</dbReference>
<dbReference type="EMBL" id="JAEAOA010000469">
    <property type="protein sequence ID" value="KAK3608840.1"/>
    <property type="molecule type" value="Genomic_DNA"/>
</dbReference>
<evidence type="ECO:0000259" key="5">
    <source>
        <dbReference type="PROSITE" id="PS51747"/>
    </source>
</evidence>
<evidence type="ECO:0000256" key="4">
    <source>
        <dbReference type="ARBA" id="ARBA00022833"/>
    </source>
</evidence>
<dbReference type="CDD" id="cd01285">
    <property type="entry name" value="nucleoside_deaminase"/>
    <property type="match status" value="1"/>
</dbReference>
<evidence type="ECO:0000256" key="2">
    <source>
        <dbReference type="ARBA" id="ARBA00022723"/>
    </source>
</evidence>
<accession>A0AAE0TEB3</accession>
<dbReference type="Gene3D" id="3.40.140.10">
    <property type="entry name" value="Cytidine Deaminase, domain 2"/>
    <property type="match status" value="1"/>
</dbReference>
<comment type="similarity">
    <text evidence="1">Belongs to the cytidine and deoxycytidylate deaminase family.</text>
</comment>
<dbReference type="FunFam" id="3.40.140.10:FF:000011">
    <property type="entry name" value="tRNA-specific adenosine deaminase"/>
    <property type="match status" value="1"/>
</dbReference>
<proteinExistence type="inferred from homology"/>
<keyword evidence="4" id="KW-0862">Zinc</keyword>